<sequence>MKSILDFIRSRPEGVVEEDLSLEFPHMSKVDVAKELNECLKRQEISLFRDKGVLYYKPSPVNVDNYELTIYNLVSQSGNEGVWLKVIKDKTNMPHNLIGKVLRTMESKRIIKSVKCLKNNRKVYVLYDQVPSEEITGGMWFQDNDVDAECVIRVLEIIQLFLQKSLSGKPGLPEYEDNPTLEEIMNYVKNLNILSVPLRIEDLKTLVDILVFDGKVEKLHSGATTRYRALERNTK</sequence>
<dbReference type="GO" id="GO:0005666">
    <property type="term" value="C:RNA polymerase III complex"/>
    <property type="evidence" value="ECO:0007669"/>
    <property type="project" value="UniProtKB-UniRule"/>
</dbReference>
<proteinExistence type="inferred from homology"/>
<dbReference type="InterPro" id="IPR036390">
    <property type="entry name" value="WH_DNA-bd_sf"/>
</dbReference>
<evidence type="ECO:0000256" key="4">
    <source>
        <dbReference type="ARBA" id="ARBA00023163"/>
    </source>
</evidence>
<dbReference type="GO" id="GO:0005654">
    <property type="term" value="C:nucleoplasm"/>
    <property type="evidence" value="ECO:0007669"/>
    <property type="project" value="UniProtKB-ARBA"/>
</dbReference>
<dbReference type="InterPro" id="IPR036388">
    <property type="entry name" value="WH-like_DNA-bd_sf"/>
</dbReference>
<keyword evidence="3 6" id="KW-0240">DNA-directed RNA polymerase</keyword>
<dbReference type="Gene3D" id="1.10.10.10">
    <property type="entry name" value="Winged helix-like DNA-binding domain superfamily/Winged helix DNA-binding domain"/>
    <property type="match status" value="2"/>
</dbReference>
<protein>
    <recommendedName>
        <fullName evidence="6">DNA-directed RNA polymerase III subunit RPC6</fullName>
        <shortName evidence="6">RNA polymerase III subunit C6</shortName>
    </recommendedName>
</protein>
<dbReference type="EMBL" id="CP075156">
    <property type="protein sequence ID" value="UTX44099.1"/>
    <property type="molecule type" value="Genomic_DNA"/>
</dbReference>
<dbReference type="FunFam" id="1.10.10.10:FF:000116">
    <property type="entry name" value="DNA-directed RNA polymerase III subunit RPC6"/>
    <property type="match status" value="1"/>
</dbReference>
<evidence type="ECO:0000313" key="7">
    <source>
        <dbReference type="EMBL" id="UTX44099.1"/>
    </source>
</evidence>
<dbReference type="Proteomes" id="UP001059546">
    <property type="component" value="Chromosome X"/>
</dbReference>
<dbReference type="GO" id="GO:0006383">
    <property type="term" value="P:transcription by RNA polymerase III"/>
    <property type="evidence" value="ECO:0007669"/>
    <property type="project" value="UniProtKB-UniRule"/>
</dbReference>
<evidence type="ECO:0000256" key="5">
    <source>
        <dbReference type="ARBA" id="ARBA00023242"/>
    </source>
</evidence>
<keyword evidence="4 6" id="KW-0804">Transcription</keyword>
<dbReference type="SUPFAM" id="SSF46785">
    <property type="entry name" value="Winged helix' DNA-binding domain"/>
    <property type="match status" value="2"/>
</dbReference>
<comment type="function">
    <text evidence="6">DNA-dependent RNA polymerase catalyzes the transcription of DNA into RNA using the four ribonucleoside triphosphates as substrates. Specific peripheric component of RNA polymerase III which synthesizes small RNAs, such as 5S rRNA and tRNAs.</text>
</comment>
<dbReference type="InterPro" id="IPR016049">
    <property type="entry name" value="RNA_pol_Rpc34-like"/>
</dbReference>
<dbReference type="AlphaFoldDB" id="A0A9Q9C4P2"/>
<evidence type="ECO:0000256" key="1">
    <source>
        <dbReference type="ARBA" id="ARBA00004123"/>
    </source>
</evidence>
<evidence type="ECO:0000256" key="2">
    <source>
        <dbReference type="ARBA" id="ARBA00011038"/>
    </source>
</evidence>
<comment type="subcellular location">
    <subcellularLocation>
        <location evidence="1 6">Nucleus</location>
    </subcellularLocation>
</comment>
<evidence type="ECO:0000256" key="6">
    <source>
        <dbReference type="PIRNR" id="PIRNR028763"/>
    </source>
</evidence>
<accession>A0A9Q9C4P2</accession>
<evidence type="ECO:0000313" key="8">
    <source>
        <dbReference type="Proteomes" id="UP001059546"/>
    </source>
</evidence>
<dbReference type="Pfam" id="PF05158">
    <property type="entry name" value="RNA_pol_Rpc34"/>
    <property type="match status" value="1"/>
</dbReference>
<evidence type="ECO:0000256" key="3">
    <source>
        <dbReference type="ARBA" id="ARBA00022478"/>
    </source>
</evidence>
<reference evidence="7" key="1">
    <citation type="submission" date="2021-05" db="EMBL/GenBank/DDBJ databases">
        <title>Encephalitozoon hellem ATCC 50604 Complete Genome.</title>
        <authorList>
            <person name="Mascarenhas dos Santos A.C."/>
            <person name="Julian A.T."/>
            <person name="Pombert J.-F."/>
        </authorList>
    </citation>
    <scope>NUCLEOTIDE SEQUENCE</scope>
    <source>
        <strain evidence="7">ATCC 50604</strain>
    </source>
</reference>
<organism evidence="7 8">
    <name type="scientific">Encephalitozoon hellem</name>
    <name type="common">Microsporidian parasite</name>
    <dbReference type="NCBI Taxonomy" id="27973"/>
    <lineage>
        <taxon>Eukaryota</taxon>
        <taxon>Fungi</taxon>
        <taxon>Fungi incertae sedis</taxon>
        <taxon>Microsporidia</taxon>
        <taxon>Unikaryonidae</taxon>
        <taxon>Encephalitozoon</taxon>
    </lineage>
</organism>
<keyword evidence="5 6" id="KW-0539">Nucleus</keyword>
<dbReference type="PIRSF" id="PIRSF028763">
    <property type="entry name" value="RNA_pol_Rpc34"/>
    <property type="match status" value="1"/>
</dbReference>
<dbReference type="InterPro" id="IPR007832">
    <property type="entry name" value="RNA_pol_Rpc34"/>
</dbReference>
<name>A0A9Q9C4P2_ENCHE</name>
<dbReference type="PANTHER" id="PTHR12780">
    <property type="entry name" value="RNA POLYMERASE III DNA DIRECTED , 39KD SUBUNIT-RELATED"/>
    <property type="match status" value="1"/>
</dbReference>
<comment type="similarity">
    <text evidence="2 6">Belongs to the eukaryotic RPC34/RPC39 RNA polymerase subunit family.</text>
</comment>
<dbReference type="GO" id="GO:0005737">
    <property type="term" value="C:cytoplasm"/>
    <property type="evidence" value="ECO:0007669"/>
    <property type="project" value="UniProtKB-ARBA"/>
</dbReference>
<gene>
    <name evidence="7" type="ORF">GPU96_10g18870</name>
</gene>